<dbReference type="SUPFAM" id="SSF53098">
    <property type="entry name" value="Ribonuclease H-like"/>
    <property type="match status" value="1"/>
</dbReference>
<evidence type="ECO:0000313" key="2">
    <source>
        <dbReference type="EMBL" id="MBW0466002.1"/>
    </source>
</evidence>
<keyword evidence="1" id="KW-1133">Transmembrane helix</keyword>
<evidence type="ECO:0000313" key="3">
    <source>
        <dbReference type="Proteomes" id="UP000765509"/>
    </source>
</evidence>
<dbReference type="Gene3D" id="3.30.420.10">
    <property type="entry name" value="Ribonuclease H-like superfamily/Ribonuclease H"/>
    <property type="match status" value="1"/>
</dbReference>
<gene>
    <name evidence="2" type="ORF">O181_005717</name>
</gene>
<protein>
    <recommendedName>
        <fullName evidence="4">Integrase catalytic domain-containing protein</fullName>
    </recommendedName>
</protein>
<sequence>MEWMAALSPEGDRGYNACLVLAERYRNTPVLIPCHKDEKAMATAMIIWIQVIIHIVSFQNIMSDRDTKFISALWTNIHNIFGTEQSLSTAYHPHFDG</sequence>
<dbReference type="InterPro" id="IPR036397">
    <property type="entry name" value="RNaseH_sf"/>
</dbReference>
<evidence type="ECO:0000256" key="1">
    <source>
        <dbReference type="SAM" id="Phobius"/>
    </source>
</evidence>
<dbReference type="Proteomes" id="UP000765509">
    <property type="component" value="Unassembled WGS sequence"/>
</dbReference>
<reference evidence="2" key="1">
    <citation type="submission" date="2021-03" db="EMBL/GenBank/DDBJ databases">
        <title>Draft genome sequence of rust myrtle Austropuccinia psidii MF-1, a brazilian biotype.</title>
        <authorList>
            <person name="Quecine M.C."/>
            <person name="Pachon D.M.R."/>
            <person name="Bonatelli M.L."/>
            <person name="Correr F.H."/>
            <person name="Franceschini L.M."/>
            <person name="Leite T.F."/>
            <person name="Margarido G.R.A."/>
            <person name="Almeida C.A."/>
            <person name="Ferrarezi J.A."/>
            <person name="Labate C.A."/>
        </authorList>
    </citation>
    <scope>NUCLEOTIDE SEQUENCE</scope>
    <source>
        <strain evidence="2">MF-1</strain>
    </source>
</reference>
<dbReference type="AlphaFoldDB" id="A0A9Q3GGX9"/>
<feature type="transmembrane region" description="Helical" evidence="1">
    <location>
        <begin position="40"/>
        <end position="58"/>
    </location>
</feature>
<keyword evidence="1" id="KW-0812">Transmembrane</keyword>
<dbReference type="GO" id="GO:0003676">
    <property type="term" value="F:nucleic acid binding"/>
    <property type="evidence" value="ECO:0007669"/>
    <property type="project" value="InterPro"/>
</dbReference>
<name>A0A9Q3GGX9_9BASI</name>
<comment type="caution">
    <text evidence="2">The sequence shown here is derived from an EMBL/GenBank/DDBJ whole genome shotgun (WGS) entry which is preliminary data.</text>
</comment>
<dbReference type="InterPro" id="IPR012337">
    <property type="entry name" value="RNaseH-like_sf"/>
</dbReference>
<evidence type="ECO:0008006" key="4">
    <source>
        <dbReference type="Google" id="ProtNLM"/>
    </source>
</evidence>
<keyword evidence="3" id="KW-1185">Reference proteome</keyword>
<keyword evidence="1" id="KW-0472">Membrane</keyword>
<accession>A0A9Q3GGX9</accession>
<organism evidence="2 3">
    <name type="scientific">Austropuccinia psidii MF-1</name>
    <dbReference type="NCBI Taxonomy" id="1389203"/>
    <lineage>
        <taxon>Eukaryota</taxon>
        <taxon>Fungi</taxon>
        <taxon>Dikarya</taxon>
        <taxon>Basidiomycota</taxon>
        <taxon>Pucciniomycotina</taxon>
        <taxon>Pucciniomycetes</taxon>
        <taxon>Pucciniales</taxon>
        <taxon>Sphaerophragmiaceae</taxon>
        <taxon>Austropuccinia</taxon>
    </lineage>
</organism>
<proteinExistence type="predicted"/>
<dbReference type="EMBL" id="AVOT02001185">
    <property type="protein sequence ID" value="MBW0466002.1"/>
    <property type="molecule type" value="Genomic_DNA"/>
</dbReference>